<keyword evidence="2" id="KW-0238">DNA-binding</keyword>
<feature type="signal peptide" evidence="1">
    <location>
        <begin position="1"/>
        <end position="19"/>
    </location>
</feature>
<dbReference type="EMBL" id="JRNN01000066">
    <property type="protein sequence ID" value="KGF34511.1"/>
    <property type="molecule type" value="Genomic_DNA"/>
</dbReference>
<evidence type="ECO:0000256" key="1">
    <source>
        <dbReference type="SAM" id="SignalP"/>
    </source>
</evidence>
<name>A0A095ZJE5_9BACT</name>
<dbReference type="Proteomes" id="UP000029556">
    <property type="component" value="Unassembled WGS sequence"/>
</dbReference>
<keyword evidence="1" id="KW-0732">Signal</keyword>
<dbReference type="RefSeq" id="WP_036872943.1">
    <property type="nucleotide sequence ID" value="NZ_JRNN01000066.1"/>
</dbReference>
<sequence>MKKTFLCMFLLLFGGFTLAQNKLSWETYYEQLTDIDGIESGSWEAAYEVLSELAEHPLNLNEAKREDLEQLPFLTPQQIEELVEYLDRYAPIRSWGELAMIESLDATRRKLLSFFVTLGTEQPKAFPSASDVMKYGRHELLFTGKVPFYKRQGDEKGYLGYPYKHWWRYNFKYGQYVNAGLVGSQDAGEPWFAGRNKWGYDYYSYYLQLKNWGRLKSMVIGRYRLKFGLGASMNRDFGFGKLATLSALGNNTNTIRAQSSRSEANYMQGIAATVNVVRGLDLTGFASYRKIDGTLRNDDSTAIATIVKTGYHRTEHEMARKHNTTELVVGGHAQYFKNGLHVGMTAFHTSLDRPLRPKTAQLYRRYNASGKSFWNASVDYGYVSRKLSIQGETATGDCRALATVHYLSYQCTSTWSVMAVQRFYSYKYHSLFSQSFSEGGKAQNESGIYLGTNWHASRHLSLMAYVDYAYFPWARYQVSRASSAWDCLLMGNYQRRKWQLQGRYRLRLREKDNAEKSALLPERIHQGRLSVTFDDEHWLFKTQGDLSYHYLSTKSFGYMIAETMGYRRGRLRAFANIGYFNTDDFNSRIYCYERGLLYTFAFPVFSGEGMRYAINVRWDANSKLMFMAKLGTTHYFDRDKIGSSYQQIKQSSQTDLEMQLRWRF</sequence>
<organism evidence="2 3">
    <name type="scientific">Hoylesella buccalis DNF00853</name>
    <dbReference type="NCBI Taxonomy" id="1401074"/>
    <lineage>
        <taxon>Bacteria</taxon>
        <taxon>Pseudomonadati</taxon>
        <taxon>Bacteroidota</taxon>
        <taxon>Bacteroidia</taxon>
        <taxon>Bacteroidales</taxon>
        <taxon>Prevotellaceae</taxon>
        <taxon>Hoylesella</taxon>
    </lineage>
</organism>
<dbReference type="OrthoDB" id="9766750at2"/>
<accession>A0A095ZJE5</accession>
<comment type="caution">
    <text evidence="2">The sequence shown here is derived from an EMBL/GenBank/DDBJ whole genome shotgun (WGS) entry which is preliminary data.</text>
</comment>
<dbReference type="AlphaFoldDB" id="A0A095ZJE5"/>
<evidence type="ECO:0000313" key="3">
    <source>
        <dbReference type="Proteomes" id="UP000029556"/>
    </source>
</evidence>
<proteinExistence type="predicted"/>
<reference evidence="2 3" key="1">
    <citation type="submission" date="2014-07" db="EMBL/GenBank/DDBJ databases">
        <authorList>
            <person name="McCorrison J."/>
            <person name="Sanka R."/>
            <person name="Torralba M."/>
            <person name="Gillis M."/>
            <person name="Haft D.H."/>
            <person name="Methe B."/>
            <person name="Sutton G."/>
            <person name="Nelson K.E."/>
        </authorList>
    </citation>
    <scope>NUCLEOTIDE SEQUENCE [LARGE SCALE GENOMIC DNA]</scope>
    <source>
        <strain evidence="2 3">DNF00853</strain>
    </source>
</reference>
<dbReference type="GO" id="GO:0003677">
    <property type="term" value="F:DNA binding"/>
    <property type="evidence" value="ECO:0007669"/>
    <property type="project" value="UniProtKB-KW"/>
</dbReference>
<gene>
    <name evidence="2" type="ORF">HMPREF2137_06885</name>
</gene>
<dbReference type="InterPro" id="IPR010994">
    <property type="entry name" value="RuvA_2-like"/>
</dbReference>
<dbReference type="SUPFAM" id="SSF47781">
    <property type="entry name" value="RuvA domain 2-like"/>
    <property type="match status" value="1"/>
</dbReference>
<protein>
    <submittedName>
        <fullName evidence="2">DNA-binding protein</fullName>
    </submittedName>
</protein>
<evidence type="ECO:0000313" key="2">
    <source>
        <dbReference type="EMBL" id="KGF34511.1"/>
    </source>
</evidence>
<feature type="chain" id="PRO_5001916143" evidence="1">
    <location>
        <begin position="20"/>
        <end position="664"/>
    </location>
</feature>